<dbReference type="GO" id="GO:0010038">
    <property type="term" value="P:response to metal ion"/>
    <property type="evidence" value="ECO:0007669"/>
    <property type="project" value="InterPro"/>
</dbReference>
<reference evidence="10 11" key="1">
    <citation type="submission" date="2020-10" db="EMBL/GenBank/DDBJ databases">
        <title>Degradation of 1,4-Dioxane by Xanthobacter sp. YN2, via a Novel Group-2 Soluble Di-Iron Monooxygenase.</title>
        <authorList>
            <person name="Ma F."/>
            <person name="Wang Y."/>
            <person name="Yang J."/>
            <person name="Guo H."/>
            <person name="Su D."/>
            <person name="Yu L."/>
        </authorList>
    </citation>
    <scope>NUCLEOTIDE SEQUENCE [LARGE SCALE GENOMIC DNA]</scope>
    <source>
        <strain evidence="10 11">YN2</strain>
    </source>
</reference>
<evidence type="ECO:0000256" key="8">
    <source>
        <dbReference type="ARBA" id="ARBA00022691"/>
    </source>
</evidence>
<dbReference type="PROSITE" id="PS51585">
    <property type="entry name" value="SAM_MT_TPMT"/>
    <property type="match status" value="1"/>
</dbReference>
<dbReference type="NCBIfam" id="NF009732">
    <property type="entry name" value="PRK13255.1"/>
    <property type="match status" value="1"/>
</dbReference>
<keyword evidence="5 9" id="KW-0963">Cytoplasm</keyword>
<dbReference type="EMBL" id="CP063362">
    <property type="protein sequence ID" value="QRG04483.1"/>
    <property type="molecule type" value="Genomic_DNA"/>
</dbReference>
<evidence type="ECO:0000256" key="2">
    <source>
        <dbReference type="ARBA" id="ARBA00004496"/>
    </source>
</evidence>
<dbReference type="PANTHER" id="PTHR10259">
    <property type="entry name" value="THIOPURINE S-METHYLTRANSFERASE"/>
    <property type="match status" value="1"/>
</dbReference>
<dbReference type="PANTHER" id="PTHR10259:SF11">
    <property type="entry name" value="THIOPURINE S-METHYLTRANSFERASE"/>
    <property type="match status" value="1"/>
</dbReference>
<evidence type="ECO:0000256" key="4">
    <source>
        <dbReference type="ARBA" id="ARBA00011905"/>
    </source>
</evidence>
<comment type="subcellular location">
    <subcellularLocation>
        <location evidence="2 9">Cytoplasm</location>
    </subcellularLocation>
</comment>
<feature type="binding site" evidence="9">
    <location>
        <position position="123"/>
    </location>
    <ligand>
        <name>S-adenosyl-L-methionine</name>
        <dbReference type="ChEBI" id="CHEBI:59789"/>
    </ligand>
</feature>
<dbReference type="NCBIfam" id="TIGR03840">
    <property type="entry name" value="TMPT_Se_Te"/>
    <property type="match status" value="1"/>
</dbReference>
<evidence type="ECO:0000313" key="10">
    <source>
        <dbReference type="EMBL" id="QRG04483.1"/>
    </source>
</evidence>
<dbReference type="GO" id="GO:0008119">
    <property type="term" value="F:thiopurine S-methyltransferase activity"/>
    <property type="evidence" value="ECO:0007669"/>
    <property type="project" value="UniProtKB-UniRule"/>
</dbReference>
<name>A0A974PJ01_9HYPH</name>
<protein>
    <recommendedName>
        <fullName evidence="4 9">Thiopurine S-methyltransferase</fullName>
        <ecNumber evidence="4 9">2.1.1.67</ecNumber>
    </recommendedName>
    <alternativeName>
        <fullName evidence="9">Thiopurine methyltransferase</fullName>
    </alternativeName>
</protein>
<organism evidence="10 11">
    <name type="scientific">Xanthobacter dioxanivorans</name>
    <dbReference type="NCBI Taxonomy" id="2528964"/>
    <lineage>
        <taxon>Bacteria</taxon>
        <taxon>Pseudomonadati</taxon>
        <taxon>Pseudomonadota</taxon>
        <taxon>Alphaproteobacteria</taxon>
        <taxon>Hyphomicrobiales</taxon>
        <taxon>Xanthobacteraceae</taxon>
        <taxon>Xanthobacter</taxon>
    </lineage>
</organism>
<dbReference type="SUPFAM" id="SSF53335">
    <property type="entry name" value="S-adenosyl-L-methionine-dependent methyltransferases"/>
    <property type="match status" value="1"/>
</dbReference>
<evidence type="ECO:0000256" key="5">
    <source>
        <dbReference type="ARBA" id="ARBA00022490"/>
    </source>
</evidence>
<dbReference type="FunFam" id="3.40.50.150:FF:000101">
    <property type="entry name" value="Thiopurine S-methyltransferase"/>
    <property type="match status" value="1"/>
</dbReference>
<dbReference type="Proteomes" id="UP000596427">
    <property type="component" value="Chromosome"/>
</dbReference>
<dbReference type="EC" id="2.1.1.67" evidence="4 9"/>
<keyword evidence="6 9" id="KW-0489">Methyltransferase</keyword>
<evidence type="ECO:0000313" key="11">
    <source>
        <dbReference type="Proteomes" id="UP000596427"/>
    </source>
</evidence>
<comment type="similarity">
    <text evidence="3 9">Belongs to the class I-like SAM-binding methyltransferase superfamily. TPMT family.</text>
</comment>
<comment type="catalytic activity">
    <reaction evidence="1 9">
        <text>S-adenosyl-L-methionine + a thiopurine = S-adenosyl-L-homocysteine + a thiopurine S-methylether.</text>
        <dbReference type="EC" id="2.1.1.67"/>
    </reaction>
</comment>
<dbReference type="InterPro" id="IPR008854">
    <property type="entry name" value="TPMT"/>
</dbReference>
<dbReference type="AlphaFoldDB" id="A0A974PJ01"/>
<feature type="binding site" evidence="9">
    <location>
        <position position="45"/>
    </location>
    <ligand>
        <name>S-adenosyl-L-methionine</name>
        <dbReference type="ChEBI" id="CHEBI:59789"/>
    </ligand>
</feature>
<dbReference type="RefSeq" id="WP_203191361.1">
    <property type="nucleotide sequence ID" value="NZ_CP063362.1"/>
</dbReference>
<dbReference type="HAMAP" id="MF_00812">
    <property type="entry name" value="Thiopur_methtran"/>
    <property type="match status" value="1"/>
</dbReference>
<sequence>MEPDFWQSRWANNQIGFHEGKPNALLLKHFPRLSLDRGARIFLPLCGKTRDIFWLLSQGFKVAGAELSALAVEQLFAELGIAPVISAAGPLTHYSAPALDIFQGDIFDLSRQTLGPVDAIYDRAALVALPAPMRARYAVHLMDITATAPQLLLCFDYDQSLVDGPPFSVPPEETRALYGAAYGVSLLESTWLAGGLKGKHEAIEHVWLLDRA</sequence>
<evidence type="ECO:0000256" key="6">
    <source>
        <dbReference type="ARBA" id="ARBA00022603"/>
    </source>
</evidence>
<dbReference type="Gene3D" id="3.40.50.150">
    <property type="entry name" value="Vaccinia Virus protein VP39"/>
    <property type="match status" value="1"/>
</dbReference>
<accession>A0A974PJ01</accession>
<dbReference type="InterPro" id="IPR025835">
    <property type="entry name" value="Thiopurine_S-MeTrfase"/>
</dbReference>
<dbReference type="GO" id="GO:0005737">
    <property type="term" value="C:cytoplasm"/>
    <property type="evidence" value="ECO:0007669"/>
    <property type="project" value="UniProtKB-SubCell"/>
</dbReference>
<dbReference type="InterPro" id="IPR022474">
    <property type="entry name" value="Thiopur_S-MeTfrase_Se/Te_detox"/>
</dbReference>
<dbReference type="PIRSF" id="PIRSF023956">
    <property type="entry name" value="Thiopurine_S-methyltransferase"/>
    <property type="match status" value="1"/>
</dbReference>
<evidence type="ECO:0000256" key="1">
    <source>
        <dbReference type="ARBA" id="ARBA00000903"/>
    </source>
</evidence>
<keyword evidence="11" id="KW-1185">Reference proteome</keyword>
<keyword evidence="7 9" id="KW-0808">Transferase</keyword>
<evidence type="ECO:0000256" key="9">
    <source>
        <dbReference type="HAMAP-Rule" id="MF_00812"/>
    </source>
</evidence>
<dbReference type="GO" id="GO:0032259">
    <property type="term" value="P:methylation"/>
    <property type="evidence" value="ECO:0007669"/>
    <property type="project" value="UniProtKB-KW"/>
</dbReference>
<dbReference type="Pfam" id="PF05724">
    <property type="entry name" value="TPMT"/>
    <property type="match status" value="1"/>
</dbReference>
<evidence type="ECO:0000256" key="3">
    <source>
        <dbReference type="ARBA" id="ARBA00008145"/>
    </source>
</evidence>
<keyword evidence="8 9" id="KW-0949">S-adenosyl-L-methionine</keyword>
<proteinExistence type="inferred from homology"/>
<feature type="binding site" evidence="9">
    <location>
        <position position="66"/>
    </location>
    <ligand>
        <name>S-adenosyl-L-methionine</name>
        <dbReference type="ChEBI" id="CHEBI:59789"/>
    </ligand>
</feature>
<dbReference type="KEGG" id="xdi:EZH22_14855"/>
<dbReference type="InterPro" id="IPR029063">
    <property type="entry name" value="SAM-dependent_MTases_sf"/>
</dbReference>
<gene>
    <name evidence="10" type="primary">tmpT</name>
    <name evidence="9" type="synonym">tpm</name>
    <name evidence="10" type="ORF">EZH22_14855</name>
</gene>
<evidence type="ECO:0000256" key="7">
    <source>
        <dbReference type="ARBA" id="ARBA00022679"/>
    </source>
</evidence>
<feature type="binding site" evidence="9">
    <location>
        <position position="10"/>
    </location>
    <ligand>
        <name>S-adenosyl-L-methionine</name>
        <dbReference type="ChEBI" id="CHEBI:59789"/>
    </ligand>
</feature>